<dbReference type="InterPro" id="IPR052944">
    <property type="entry name" value="Sporulation_related"/>
</dbReference>
<dbReference type="Pfam" id="PF09865">
    <property type="entry name" value="DUF2092"/>
    <property type="match status" value="1"/>
</dbReference>
<dbReference type="InterPro" id="IPR029046">
    <property type="entry name" value="LolA/LolB/LppX"/>
</dbReference>
<dbReference type="AlphaFoldDB" id="X1LRL1"/>
<dbReference type="PANTHER" id="PTHR37507">
    <property type="entry name" value="SPORULATION PROTEIN YDCC"/>
    <property type="match status" value="1"/>
</dbReference>
<protein>
    <recommendedName>
        <fullName evidence="2">Outer membrane lipoprotein carrier protein LolA</fullName>
    </recommendedName>
</protein>
<reference evidence="1" key="1">
    <citation type="journal article" date="2014" name="Front. Microbiol.">
        <title>High frequency of phylogenetically diverse reductive dehalogenase-homologous genes in deep subseafloor sedimentary metagenomes.</title>
        <authorList>
            <person name="Kawai M."/>
            <person name="Futagami T."/>
            <person name="Toyoda A."/>
            <person name="Takaki Y."/>
            <person name="Nishi S."/>
            <person name="Hori S."/>
            <person name="Arai W."/>
            <person name="Tsubouchi T."/>
            <person name="Morono Y."/>
            <person name="Uchiyama I."/>
            <person name="Ito T."/>
            <person name="Fujiyama A."/>
            <person name="Inagaki F."/>
            <person name="Takami H."/>
        </authorList>
    </citation>
    <scope>NUCLEOTIDE SEQUENCE</scope>
    <source>
        <strain evidence="1">Expedition CK06-06</strain>
    </source>
</reference>
<proteinExistence type="predicted"/>
<sequence>LERPGHITVIDGKTIWTYLPKHRQVQISDYDRDGHDFPSPHNIFKRFADEREAVLSGEEEVMGSICDIISLVSDNPADIKATVWIDRKLDFPVKAVEETLSGDKITHVLSDVRLNEKIDDDMFVFVPPEGVTKVDMRE</sequence>
<accession>X1LRL1</accession>
<dbReference type="InterPro" id="IPR019207">
    <property type="entry name" value="DUF2092"/>
</dbReference>
<name>X1LRL1_9ZZZZ</name>
<evidence type="ECO:0008006" key="2">
    <source>
        <dbReference type="Google" id="ProtNLM"/>
    </source>
</evidence>
<dbReference type="SUPFAM" id="SSF89392">
    <property type="entry name" value="Prokaryotic lipoproteins and lipoprotein localization factors"/>
    <property type="match status" value="1"/>
</dbReference>
<dbReference type="InterPro" id="IPR004564">
    <property type="entry name" value="OM_lipoprot_carrier_LolA-like"/>
</dbReference>
<feature type="non-terminal residue" evidence="1">
    <location>
        <position position="1"/>
    </location>
</feature>
<comment type="caution">
    <text evidence="1">The sequence shown here is derived from an EMBL/GenBank/DDBJ whole genome shotgun (WGS) entry which is preliminary data.</text>
</comment>
<dbReference type="CDD" id="cd16325">
    <property type="entry name" value="LolA"/>
    <property type="match status" value="1"/>
</dbReference>
<evidence type="ECO:0000313" key="1">
    <source>
        <dbReference type="EMBL" id="GAH96793.1"/>
    </source>
</evidence>
<dbReference type="Gene3D" id="2.50.20.10">
    <property type="entry name" value="Lipoprotein localisation LolA/LolB/LppX"/>
    <property type="match status" value="1"/>
</dbReference>
<gene>
    <name evidence="1" type="ORF">S03H2_69360</name>
</gene>
<dbReference type="EMBL" id="BARU01045809">
    <property type="protein sequence ID" value="GAH96793.1"/>
    <property type="molecule type" value="Genomic_DNA"/>
</dbReference>
<organism evidence="1">
    <name type="scientific">marine sediment metagenome</name>
    <dbReference type="NCBI Taxonomy" id="412755"/>
    <lineage>
        <taxon>unclassified sequences</taxon>
        <taxon>metagenomes</taxon>
        <taxon>ecological metagenomes</taxon>
    </lineage>
</organism>
<dbReference type="PANTHER" id="PTHR37507:SF2">
    <property type="entry name" value="SPORULATION PROTEIN YDCC"/>
    <property type="match status" value="1"/>
</dbReference>